<keyword evidence="2" id="KW-1133">Transmembrane helix</keyword>
<dbReference type="CDD" id="cd06174">
    <property type="entry name" value="MFS"/>
    <property type="match status" value="1"/>
</dbReference>
<feature type="compositionally biased region" description="Polar residues" evidence="1">
    <location>
        <begin position="943"/>
        <end position="956"/>
    </location>
</feature>
<protein>
    <recommendedName>
        <fullName evidence="5">Zinc-ribbon domain-containing protein</fullName>
    </recommendedName>
</protein>
<feature type="compositionally biased region" description="Basic and acidic residues" evidence="1">
    <location>
        <begin position="640"/>
        <end position="671"/>
    </location>
</feature>
<dbReference type="EMBL" id="VMNH01000004">
    <property type="protein sequence ID" value="TVO77741.1"/>
    <property type="molecule type" value="Genomic_DNA"/>
</dbReference>
<feature type="compositionally biased region" description="Basic and acidic residues" evidence="1">
    <location>
        <begin position="971"/>
        <end position="981"/>
    </location>
</feature>
<dbReference type="OrthoDB" id="1215854at2"/>
<dbReference type="Proteomes" id="UP000316649">
    <property type="component" value="Unassembled WGS sequence"/>
</dbReference>
<feature type="region of interest" description="Disordered" evidence="1">
    <location>
        <begin position="1303"/>
        <end position="1335"/>
    </location>
</feature>
<feature type="region of interest" description="Disordered" evidence="1">
    <location>
        <begin position="918"/>
        <end position="1010"/>
    </location>
</feature>
<evidence type="ECO:0008006" key="5">
    <source>
        <dbReference type="Google" id="ProtNLM"/>
    </source>
</evidence>
<gene>
    <name evidence="3" type="ORF">FHP88_02770</name>
</gene>
<feature type="region of interest" description="Disordered" evidence="1">
    <location>
        <begin position="640"/>
        <end position="690"/>
    </location>
</feature>
<feature type="transmembrane region" description="Helical" evidence="2">
    <location>
        <begin position="121"/>
        <end position="142"/>
    </location>
</feature>
<feature type="compositionally biased region" description="Low complexity" evidence="1">
    <location>
        <begin position="918"/>
        <end position="933"/>
    </location>
</feature>
<proteinExistence type="predicted"/>
<name>A0A558DVI2_9GAMM</name>
<accession>A0A558DVI2</accession>
<feature type="region of interest" description="Disordered" evidence="1">
    <location>
        <begin position="32"/>
        <end position="57"/>
    </location>
</feature>
<dbReference type="RefSeq" id="WP_144357466.1">
    <property type="nucleotide sequence ID" value="NZ_VMNH01000004.1"/>
</dbReference>
<feature type="compositionally biased region" description="Polar residues" evidence="1">
    <location>
        <begin position="32"/>
        <end position="42"/>
    </location>
</feature>
<feature type="region of interest" description="Disordered" evidence="1">
    <location>
        <begin position="457"/>
        <end position="496"/>
    </location>
</feature>
<reference evidence="3 4" key="1">
    <citation type="submission" date="2019-07" db="EMBL/GenBank/DDBJ databases">
        <title>The pathways for chlorine oxyanion respiration interact through the shared metabolite chlorate.</title>
        <authorList>
            <person name="Barnum T.P."/>
            <person name="Cheng Y."/>
            <person name="Hill K.A."/>
            <person name="Lucas L.N."/>
            <person name="Carlson H.K."/>
            <person name="Coates J.D."/>
        </authorList>
    </citation>
    <scope>NUCLEOTIDE SEQUENCE [LARGE SCALE GENOMIC DNA]</scope>
    <source>
        <strain evidence="3 4">BK-1</strain>
    </source>
</reference>
<feature type="transmembrane region" description="Helical" evidence="2">
    <location>
        <begin position="213"/>
        <end position="236"/>
    </location>
</feature>
<feature type="transmembrane region" description="Helical" evidence="2">
    <location>
        <begin position="243"/>
        <end position="264"/>
    </location>
</feature>
<evidence type="ECO:0000256" key="2">
    <source>
        <dbReference type="SAM" id="Phobius"/>
    </source>
</evidence>
<evidence type="ECO:0000313" key="3">
    <source>
        <dbReference type="EMBL" id="TVO77741.1"/>
    </source>
</evidence>
<evidence type="ECO:0000313" key="4">
    <source>
        <dbReference type="Proteomes" id="UP000316649"/>
    </source>
</evidence>
<feature type="transmembrane region" description="Helical" evidence="2">
    <location>
        <begin position="188"/>
        <end position="207"/>
    </location>
</feature>
<keyword evidence="2" id="KW-0472">Membrane</keyword>
<evidence type="ECO:0000256" key="1">
    <source>
        <dbReference type="SAM" id="MobiDB-lite"/>
    </source>
</evidence>
<organism evidence="3 4">
    <name type="scientific">Sedimenticola selenatireducens</name>
    <dbReference type="NCBI Taxonomy" id="191960"/>
    <lineage>
        <taxon>Bacteria</taxon>
        <taxon>Pseudomonadati</taxon>
        <taxon>Pseudomonadota</taxon>
        <taxon>Gammaproteobacteria</taxon>
        <taxon>Chromatiales</taxon>
        <taxon>Sedimenticolaceae</taxon>
        <taxon>Sedimenticola</taxon>
    </lineage>
</organism>
<keyword evidence="4" id="KW-1185">Reference proteome</keyword>
<feature type="compositionally biased region" description="Basic and acidic residues" evidence="1">
    <location>
        <begin position="469"/>
        <end position="479"/>
    </location>
</feature>
<feature type="transmembrane region" description="Helical" evidence="2">
    <location>
        <begin position="76"/>
        <end position="109"/>
    </location>
</feature>
<keyword evidence="2" id="KW-0812">Transmembrane</keyword>
<feature type="transmembrane region" description="Helical" evidence="2">
    <location>
        <begin position="148"/>
        <end position="167"/>
    </location>
</feature>
<sequence>MAFCPKCGNPTRANLDFCTQCGATIKQSSNNSIPVTPNQQHAAQAGPTEIAHQNKPHQPVTPSIAKAVIRGLSKSILLSTIAIGPGIGLLLTGYPVSGMIWMFIGSFWLMARTYKKPWRLTFLTCFTPPAAALTCYLLQLWLFADDDIAVFQSLSIAILLGMLFGWWRASKHTLSRAKDGGIIAKRNLGFLVVWVLSYGVTQLLGYLSADVLIIRAGLMTGAFSTAVLIIVSLLIWRRFKLERAAISLVAVVCLLFIPVEAPIAQEQVCGLTKSALQSDAKAVLSTTGLQYFSQPNEMITTMEGPRDNDCVFKISYGHKGKPDKKDASGATVLASGLKGKDIHYTVNALGRISKTIEPPQSTNLDTWAHLKAYKKISIGSSAQCKYMEEMKPALRMFHLYYIGTARVMCIKNSRLISITVDGKYYGGKPTQYNKASFYRDLAVQIAQRVLPQIPKAESISTLPPPASHTESKNKSRIDIGTDYNPQNSTGVNKPPSVLSPSEEEIALITAAVISILVAAGIAINIAQSIAIAIANAVQTTTESTINTVAEEFVRSDPVMPDTHQYPPLYDPYDKQPLEERDGRYWAARAGEAGRWMSREEAERYVGELHKEKAAFDKQRQDEIQQHDSETEAMLDQWREDTQKRHAAEKERELAEQETRRKTRESIQREGDADPLPDSEIPTPEGDLFVTPGIDNSGIGWGINMVEGFVKGSAKDIIELITKSPGAIADTMAEAGGKLEEILSDPENWRVAGEAAVETIKDIYGAATGNRERSQKVAENLAEGGSAAAKVAGHLAKETWNDPAGAATSVIKIVLGTDNWQKAIDPDVPVTERMGRALWGVVDTGGIVVGVGSKAMKGAAKLGDFMRTADTAGDLMRGGKMLDSAGDTLKAADALGDTVKSAATADTIADTAKSGHLIDSAGDAGKAVDGVGDSTKSGRLVDSTGDTAKSAEATQDLANGAKASETGTAGRETIDEMRERLANQRKGPVNTPEGAAARGNGIPNRVTDPEGYVRELPSGALVDRNLAIGTGYTGAQIDDMAKFAKQENVIVGARSTNVDSMRHIRDGNAVPKPITIKSKTVSELDTYLGMKTDDKGLVGYFKPKEPLDLTNVPDHLKAAVSERHQTRLKEYSDNWDDIQKAIKEGTMAEKDGKLHAVLKKADGTTELKPYAGDIDGVYFADGTTGELIPPGERYDRLKAAWTGNTEKINQEIAEGAIHQGKAPDLIPDYWEKSKAPGQHGVESNLVADVTSGKTPGTPDYQKALDKYQPLHEKLAGNHWKGNGETVLQMGPDGNLRRGIRFTESNPLPDLADPRYAGGEPLPNVSDWLGKREHRPW</sequence>
<comment type="caution">
    <text evidence="3">The sequence shown here is derived from an EMBL/GenBank/DDBJ whole genome shotgun (WGS) entry which is preliminary data.</text>
</comment>